<feature type="region of interest" description="Disordered" evidence="1">
    <location>
        <begin position="1"/>
        <end position="29"/>
    </location>
</feature>
<comment type="caution">
    <text evidence="2">The sequence shown here is derived from an EMBL/GenBank/DDBJ whole genome shotgun (WGS) entry which is preliminary data.</text>
</comment>
<feature type="compositionally biased region" description="Basic and acidic residues" evidence="1">
    <location>
        <begin position="1"/>
        <end position="23"/>
    </location>
</feature>
<name>A0A4Y9ZC45_9AGAM</name>
<evidence type="ECO:0000313" key="3">
    <source>
        <dbReference type="Proteomes" id="UP000298327"/>
    </source>
</evidence>
<dbReference type="EMBL" id="SEOQ01000047">
    <property type="protein sequence ID" value="TFY71547.1"/>
    <property type="molecule type" value="Genomic_DNA"/>
</dbReference>
<proteinExistence type="predicted"/>
<feature type="region of interest" description="Disordered" evidence="1">
    <location>
        <begin position="48"/>
        <end position="68"/>
    </location>
</feature>
<organism evidence="2 3">
    <name type="scientific">Dentipellis fragilis</name>
    <dbReference type="NCBI Taxonomy" id="205917"/>
    <lineage>
        <taxon>Eukaryota</taxon>
        <taxon>Fungi</taxon>
        <taxon>Dikarya</taxon>
        <taxon>Basidiomycota</taxon>
        <taxon>Agaricomycotina</taxon>
        <taxon>Agaricomycetes</taxon>
        <taxon>Russulales</taxon>
        <taxon>Hericiaceae</taxon>
        <taxon>Dentipellis</taxon>
    </lineage>
</organism>
<gene>
    <name evidence="2" type="ORF">EVG20_g1461</name>
</gene>
<feature type="compositionally biased region" description="Low complexity" evidence="1">
    <location>
        <begin position="56"/>
        <end position="68"/>
    </location>
</feature>
<evidence type="ECO:0000256" key="1">
    <source>
        <dbReference type="SAM" id="MobiDB-lite"/>
    </source>
</evidence>
<accession>A0A4Y9ZC45</accession>
<evidence type="ECO:0000313" key="2">
    <source>
        <dbReference type="EMBL" id="TFY71547.1"/>
    </source>
</evidence>
<dbReference type="Proteomes" id="UP000298327">
    <property type="component" value="Unassembled WGS sequence"/>
</dbReference>
<protein>
    <submittedName>
        <fullName evidence="2">Uncharacterized protein</fullName>
    </submittedName>
</protein>
<dbReference type="AlphaFoldDB" id="A0A4Y9ZC45"/>
<sequence>MHDASRDLKSAAGDQRMHTYMHEEDSDGDSGCEVVIYCLMDKMADTDSPGRALTLASSGQSAGSEEEE</sequence>
<keyword evidence="3" id="KW-1185">Reference proteome</keyword>
<reference evidence="2 3" key="1">
    <citation type="submission" date="2019-02" db="EMBL/GenBank/DDBJ databases">
        <title>Genome sequencing of the rare red list fungi Dentipellis fragilis.</title>
        <authorList>
            <person name="Buettner E."/>
            <person name="Kellner H."/>
        </authorList>
    </citation>
    <scope>NUCLEOTIDE SEQUENCE [LARGE SCALE GENOMIC DNA]</scope>
    <source>
        <strain evidence="2 3">DSM 105465</strain>
    </source>
</reference>